<proteinExistence type="predicted"/>
<evidence type="ECO:0000313" key="2">
    <source>
        <dbReference type="EMBL" id="GAA2038672.1"/>
    </source>
</evidence>
<evidence type="ECO:0000256" key="1">
    <source>
        <dbReference type="SAM" id="MobiDB-lite"/>
    </source>
</evidence>
<gene>
    <name evidence="2" type="ORF">GCM10009839_45370</name>
</gene>
<keyword evidence="3" id="KW-1185">Reference proteome</keyword>
<feature type="compositionally biased region" description="Low complexity" evidence="1">
    <location>
        <begin position="202"/>
        <end position="211"/>
    </location>
</feature>
<reference evidence="3" key="1">
    <citation type="journal article" date="2019" name="Int. J. Syst. Evol. Microbiol.">
        <title>The Global Catalogue of Microorganisms (GCM) 10K type strain sequencing project: providing services to taxonomists for standard genome sequencing and annotation.</title>
        <authorList>
            <consortium name="The Broad Institute Genomics Platform"/>
            <consortium name="The Broad Institute Genome Sequencing Center for Infectious Disease"/>
            <person name="Wu L."/>
            <person name="Ma J."/>
        </authorList>
    </citation>
    <scope>NUCLEOTIDE SEQUENCE [LARGE SCALE GENOMIC DNA]</scope>
    <source>
        <strain evidence="3">JCM 16014</strain>
    </source>
</reference>
<comment type="caution">
    <text evidence="2">The sequence shown here is derived from an EMBL/GenBank/DDBJ whole genome shotgun (WGS) entry which is preliminary data.</text>
</comment>
<name>A0ABP5G1R9_9ACTN</name>
<feature type="compositionally biased region" description="Low complexity" evidence="1">
    <location>
        <begin position="219"/>
        <end position="240"/>
    </location>
</feature>
<evidence type="ECO:0000313" key="3">
    <source>
        <dbReference type="Proteomes" id="UP001500751"/>
    </source>
</evidence>
<dbReference type="SUPFAM" id="SSF55073">
    <property type="entry name" value="Nucleotide cyclase"/>
    <property type="match status" value="1"/>
</dbReference>
<protein>
    <recommendedName>
        <fullName evidence="4">Guanylate cyclase domain-containing protein</fullName>
    </recommendedName>
</protein>
<organism evidence="2 3">
    <name type="scientific">Catenulispora yoronensis</name>
    <dbReference type="NCBI Taxonomy" id="450799"/>
    <lineage>
        <taxon>Bacteria</taxon>
        <taxon>Bacillati</taxon>
        <taxon>Actinomycetota</taxon>
        <taxon>Actinomycetes</taxon>
        <taxon>Catenulisporales</taxon>
        <taxon>Catenulisporaceae</taxon>
        <taxon>Catenulispora</taxon>
    </lineage>
</organism>
<feature type="region of interest" description="Disordered" evidence="1">
    <location>
        <begin position="202"/>
        <end position="240"/>
    </location>
</feature>
<dbReference type="InterPro" id="IPR029787">
    <property type="entry name" value="Nucleotide_cyclase"/>
</dbReference>
<dbReference type="Gene3D" id="3.30.70.1230">
    <property type="entry name" value="Nucleotide cyclase"/>
    <property type="match status" value="1"/>
</dbReference>
<sequence>MGDPLGADGGRQFGRRLLLLVDAKGYGAGSQIRQREFQEAIPRLVNAAAHAAALRYADWEIQAQGDALFAVLPEGTSEPALVDTFTRALEAGLRNYNESRLVEAWLRLRVAIHYGPVSGGDLGFVGPGPVELARVNGCEALRTALAEAPEAHLAVGVTAPIYGDVIRPGYTTLRPVQFRQAEVVEKEYRGAAWIWVPHAAGTPDAGSSSSPSPSPAALPPGNSGAAASSDAANSDAANSGTPAHAGAPMYVSVHNHDFDARGAVIGIKL</sequence>
<dbReference type="RefSeq" id="WP_344667641.1">
    <property type="nucleotide sequence ID" value="NZ_BAAAQN010000027.1"/>
</dbReference>
<dbReference type="Proteomes" id="UP001500751">
    <property type="component" value="Unassembled WGS sequence"/>
</dbReference>
<evidence type="ECO:0008006" key="4">
    <source>
        <dbReference type="Google" id="ProtNLM"/>
    </source>
</evidence>
<accession>A0ABP5G1R9</accession>
<dbReference type="EMBL" id="BAAAQN010000027">
    <property type="protein sequence ID" value="GAA2038672.1"/>
    <property type="molecule type" value="Genomic_DNA"/>
</dbReference>